<keyword evidence="3 7" id="KW-0808">Transferase</keyword>
<dbReference type="EC" id="2.7.13.3" evidence="2"/>
<dbReference type="PANTHER" id="PTHR34220:SF7">
    <property type="entry name" value="SENSOR HISTIDINE KINASE YPDA"/>
    <property type="match status" value="1"/>
</dbReference>
<evidence type="ECO:0000259" key="6">
    <source>
        <dbReference type="PROSITE" id="PS50109"/>
    </source>
</evidence>
<keyword evidence="8" id="KW-1185">Reference proteome</keyword>
<name>A0A1M6L504_9FIRM</name>
<dbReference type="InterPro" id="IPR010559">
    <property type="entry name" value="Sig_transdc_His_kin_internal"/>
</dbReference>
<keyword evidence="5" id="KW-0812">Transmembrane</keyword>
<keyword evidence="5" id="KW-1133">Transmembrane helix</keyword>
<feature type="transmembrane region" description="Helical" evidence="5">
    <location>
        <begin position="182"/>
        <end position="202"/>
    </location>
</feature>
<accession>A0A1M6L504</accession>
<dbReference type="STRING" id="1121322.SAMN02745136_00691"/>
<dbReference type="Gene3D" id="6.10.340.10">
    <property type="match status" value="1"/>
</dbReference>
<dbReference type="Pfam" id="PF06580">
    <property type="entry name" value="His_kinase"/>
    <property type="match status" value="1"/>
</dbReference>
<gene>
    <name evidence="7" type="ORF">SAMN02745136_00691</name>
</gene>
<dbReference type="Pfam" id="PF02518">
    <property type="entry name" value="HATPase_c"/>
    <property type="match status" value="1"/>
</dbReference>
<evidence type="ECO:0000256" key="3">
    <source>
        <dbReference type="ARBA" id="ARBA00022777"/>
    </source>
</evidence>
<dbReference type="PROSITE" id="PS50109">
    <property type="entry name" value="HIS_KIN"/>
    <property type="match status" value="1"/>
</dbReference>
<evidence type="ECO:0000256" key="1">
    <source>
        <dbReference type="ARBA" id="ARBA00000085"/>
    </source>
</evidence>
<dbReference type="Gene3D" id="3.30.565.10">
    <property type="entry name" value="Histidine kinase-like ATPase, C-terminal domain"/>
    <property type="match status" value="1"/>
</dbReference>
<dbReference type="InterPro" id="IPR005467">
    <property type="entry name" value="His_kinase_dom"/>
</dbReference>
<evidence type="ECO:0000256" key="5">
    <source>
        <dbReference type="SAM" id="Phobius"/>
    </source>
</evidence>
<dbReference type="InterPro" id="IPR050640">
    <property type="entry name" value="Bact_2-comp_sensor_kinase"/>
</dbReference>
<dbReference type="SUPFAM" id="SSF55874">
    <property type="entry name" value="ATPase domain of HSP90 chaperone/DNA topoisomerase II/histidine kinase"/>
    <property type="match status" value="1"/>
</dbReference>
<dbReference type="EMBL" id="FRAC01000006">
    <property type="protein sequence ID" value="SHJ66139.1"/>
    <property type="molecule type" value="Genomic_DNA"/>
</dbReference>
<comment type="catalytic activity">
    <reaction evidence="1">
        <text>ATP + protein L-histidine = ADP + protein N-phospho-L-histidine.</text>
        <dbReference type="EC" id="2.7.13.3"/>
    </reaction>
</comment>
<keyword evidence="3 7" id="KW-0418">Kinase</keyword>
<dbReference type="InterPro" id="IPR004358">
    <property type="entry name" value="Sig_transdc_His_kin-like_C"/>
</dbReference>
<dbReference type="GO" id="GO:0016020">
    <property type="term" value="C:membrane"/>
    <property type="evidence" value="ECO:0007669"/>
    <property type="project" value="InterPro"/>
</dbReference>
<proteinExistence type="predicted"/>
<dbReference type="OrthoDB" id="9809348at2"/>
<evidence type="ECO:0000313" key="8">
    <source>
        <dbReference type="Proteomes" id="UP000184386"/>
    </source>
</evidence>
<protein>
    <recommendedName>
        <fullName evidence="2">histidine kinase</fullName>
        <ecNumber evidence="2">2.7.13.3</ecNumber>
    </recommendedName>
</protein>
<dbReference type="Proteomes" id="UP000184386">
    <property type="component" value="Unassembled WGS sequence"/>
</dbReference>
<dbReference type="InterPro" id="IPR036890">
    <property type="entry name" value="HATPase_C_sf"/>
</dbReference>
<dbReference type="RefSeq" id="WP_073272881.1">
    <property type="nucleotide sequence ID" value="NZ_FRAC01000006.1"/>
</dbReference>
<dbReference type="PANTHER" id="PTHR34220">
    <property type="entry name" value="SENSOR HISTIDINE KINASE YPDA"/>
    <property type="match status" value="1"/>
</dbReference>
<evidence type="ECO:0000256" key="2">
    <source>
        <dbReference type="ARBA" id="ARBA00012438"/>
    </source>
</evidence>
<keyword evidence="5" id="KW-0472">Membrane</keyword>
<dbReference type="SMART" id="SM00387">
    <property type="entry name" value="HATPase_c"/>
    <property type="match status" value="1"/>
</dbReference>
<evidence type="ECO:0000313" key="7">
    <source>
        <dbReference type="EMBL" id="SHJ66139.1"/>
    </source>
</evidence>
<keyword evidence="4" id="KW-0902">Two-component regulatory system</keyword>
<evidence type="ECO:0000256" key="4">
    <source>
        <dbReference type="ARBA" id="ARBA00023012"/>
    </source>
</evidence>
<feature type="domain" description="Histidine kinase" evidence="6">
    <location>
        <begin position="349"/>
        <end position="471"/>
    </location>
</feature>
<organism evidence="7 8">
    <name type="scientific">Anaerocolumna jejuensis DSM 15929</name>
    <dbReference type="NCBI Taxonomy" id="1121322"/>
    <lineage>
        <taxon>Bacteria</taxon>
        <taxon>Bacillati</taxon>
        <taxon>Bacillota</taxon>
        <taxon>Clostridia</taxon>
        <taxon>Lachnospirales</taxon>
        <taxon>Lachnospiraceae</taxon>
        <taxon>Anaerocolumna</taxon>
    </lineage>
</organism>
<dbReference type="GO" id="GO:0000155">
    <property type="term" value="F:phosphorelay sensor kinase activity"/>
    <property type="evidence" value="ECO:0007669"/>
    <property type="project" value="InterPro"/>
</dbReference>
<feature type="transmembrane region" description="Helical" evidence="5">
    <location>
        <begin position="20"/>
        <end position="42"/>
    </location>
</feature>
<dbReference type="PRINTS" id="PR00344">
    <property type="entry name" value="BCTRLSENSOR"/>
</dbReference>
<sequence>MGLQRSRVAPVSLSKKLKRIILNMLFPLAFWVLLALLFLGYYEMQYVQITRNVSLSSKFSMDFKETIDLKMYYYTVGSKQQTTLPISDVEDAIKLADSLRQTTYRKESTRTLQNILEYCDNLEKKMYMIKNTKDYDSRQVQLENNIYVLTKLIQGKIIDYIYYEAGYMASLEKKMANNIRMVILLAVLFVCGTILFLLHYGLRFSKSVTVPIGELCKNINLVGGGEFTLPQINSDYVEIAQLNSGIQKMSKQISQLLKSAKEEEELQHKTQLQLLQAQINPHFLYNTLDTIVWLVESGQYEEAVNMLTNLSVFFRTMLSKGNDIITLGEEIMHTNSYLDIQKVRYQDILEYSIDIPEELKGVKVPKLTIQPLAENALYHGVKEKRGMSKISITGEVKGEDILLTVTDNGIGMQPDKLEAIKNALLHSERIGFGLSAVHERVKLYYGDSYGITINSEYGKGTTVQVRVPEKIEHLS</sequence>
<dbReference type="InterPro" id="IPR003594">
    <property type="entry name" value="HATPase_dom"/>
</dbReference>
<dbReference type="AlphaFoldDB" id="A0A1M6L504"/>
<reference evidence="7 8" key="1">
    <citation type="submission" date="2016-11" db="EMBL/GenBank/DDBJ databases">
        <authorList>
            <person name="Jaros S."/>
            <person name="Januszkiewicz K."/>
            <person name="Wedrychowicz H."/>
        </authorList>
    </citation>
    <scope>NUCLEOTIDE SEQUENCE [LARGE SCALE GENOMIC DNA]</scope>
    <source>
        <strain evidence="7 8">DSM 15929</strain>
    </source>
</reference>